<keyword evidence="2" id="KW-0547">Nucleotide-binding</keyword>
<dbReference type="GO" id="GO:0005829">
    <property type="term" value="C:cytosol"/>
    <property type="evidence" value="ECO:0000318"/>
    <property type="project" value="GO_Central"/>
</dbReference>
<reference evidence="6 7" key="1">
    <citation type="journal article" date="2007" name="Nature">
        <title>Genome of the marsupial Monodelphis domestica reveals innovation in non-coding sequences.</title>
        <authorList>
            <person name="Mikkelsen T.S."/>
            <person name="Wakefield M.J."/>
            <person name="Aken B."/>
            <person name="Amemiya C.T."/>
            <person name="Chang J.L."/>
            <person name="Duke S."/>
            <person name="Garber M."/>
            <person name="Gentles A.J."/>
            <person name="Goodstadt L."/>
            <person name="Heger A."/>
            <person name="Jurka J."/>
            <person name="Kamal M."/>
            <person name="Mauceli E."/>
            <person name="Searle S.M."/>
            <person name="Sharpe T."/>
            <person name="Baker M.L."/>
            <person name="Batzer M.A."/>
            <person name="Benos P.V."/>
            <person name="Belov K."/>
            <person name="Clamp M."/>
            <person name="Cook A."/>
            <person name="Cuff J."/>
            <person name="Das R."/>
            <person name="Davidow L."/>
            <person name="Deakin J.E."/>
            <person name="Fazzari M.J."/>
            <person name="Glass J.L."/>
            <person name="Grabherr M."/>
            <person name="Greally J.M."/>
            <person name="Gu W."/>
            <person name="Hore T.A."/>
            <person name="Huttley G.A."/>
            <person name="Kleber M."/>
            <person name="Jirtle R.L."/>
            <person name="Koina E."/>
            <person name="Lee J.T."/>
            <person name="Mahony S."/>
            <person name="Marra M.A."/>
            <person name="Miller R.D."/>
            <person name="Nicholls R.D."/>
            <person name="Oda M."/>
            <person name="Papenfuss A.T."/>
            <person name="Parra Z.E."/>
            <person name="Pollock D.D."/>
            <person name="Ray D.A."/>
            <person name="Schein J.E."/>
            <person name="Speed T.P."/>
            <person name="Thompson K."/>
            <person name="VandeBerg J.L."/>
            <person name="Wade C.M."/>
            <person name="Walker J.A."/>
            <person name="Waters P.D."/>
            <person name="Webber C."/>
            <person name="Weidman J.R."/>
            <person name="Xie X."/>
            <person name="Zody M.C."/>
            <person name="Baldwin J."/>
            <person name="Abdouelleil A."/>
            <person name="Abdulkadir J."/>
            <person name="Abebe A."/>
            <person name="Abera B."/>
            <person name="Abreu J."/>
            <person name="Acer S.C."/>
            <person name="Aftuck L."/>
            <person name="Alexander A."/>
            <person name="An P."/>
            <person name="Anderson E."/>
            <person name="Anderson S."/>
            <person name="Arachi H."/>
            <person name="Azer M."/>
            <person name="Bachantsang P."/>
            <person name="Barry A."/>
            <person name="Bayul T."/>
            <person name="Berlin A."/>
            <person name="Bessette D."/>
            <person name="Bloom T."/>
            <person name="Bloom T."/>
            <person name="Boguslavskiy L."/>
            <person name="Bonnet C."/>
            <person name="Boukhgalter B."/>
            <person name="Bourzgui I."/>
            <person name="Brown A."/>
            <person name="Cahill P."/>
            <person name="Channer S."/>
            <person name="Cheshatsang Y."/>
            <person name="Chuda L."/>
            <person name="Citroen M."/>
            <person name="Collymore A."/>
            <person name="Cooke P."/>
            <person name="Costello M."/>
            <person name="D'Aco K."/>
            <person name="Daza R."/>
            <person name="De Haan G."/>
            <person name="DeGray S."/>
            <person name="DeMaso C."/>
            <person name="Dhargay N."/>
            <person name="Dooley K."/>
            <person name="Dooley E."/>
            <person name="Doricent M."/>
            <person name="Dorje P."/>
            <person name="Dorjee K."/>
            <person name="Dupes A."/>
            <person name="Elong R."/>
            <person name="Falk J."/>
            <person name="Farina A."/>
            <person name="Faro S."/>
            <person name="Ferguson D."/>
            <person name="Fisher S."/>
            <person name="Foley C.D."/>
            <person name="Franke A."/>
            <person name="Friedrich D."/>
            <person name="Gadbois L."/>
            <person name="Gearin G."/>
            <person name="Gearin C.R."/>
            <person name="Giannoukos G."/>
            <person name="Goode T."/>
            <person name="Graham J."/>
            <person name="Grandbois E."/>
            <person name="Grewal S."/>
            <person name="Gyaltsen K."/>
            <person name="Hafez N."/>
            <person name="Hagos B."/>
            <person name="Hall J."/>
            <person name="Henson C."/>
            <person name="Hollinger A."/>
            <person name="Honan T."/>
            <person name="Huard M.D."/>
            <person name="Hughes L."/>
            <person name="Hurhula B."/>
            <person name="Husby M.E."/>
            <person name="Kamat A."/>
            <person name="Kanga B."/>
            <person name="Kashin S."/>
            <person name="Khazanovich D."/>
            <person name="Kisner P."/>
            <person name="Lance K."/>
            <person name="Lara M."/>
            <person name="Lee W."/>
            <person name="Lennon N."/>
            <person name="Letendre F."/>
            <person name="LeVine R."/>
            <person name="Lipovsky A."/>
            <person name="Liu X."/>
            <person name="Liu J."/>
            <person name="Liu S."/>
            <person name="Lokyitsang T."/>
            <person name="Lokyitsang Y."/>
            <person name="Lubonja R."/>
            <person name="Lui A."/>
            <person name="MacDonald P."/>
            <person name="Magnisalis V."/>
            <person name="Maru K."/>
            <person name="Matthews C."/>
            <person name="McCusker W."/>
            <person name="McDonough S."/>
            <person name="Mehta T."/>
            <person name="Meldrim J."/>
            <person name="Meneus L."/>
            <person name="Mihai O."/>
            <person name="Mihalev A."/>
            <person name="Mihova T."/>
            <person name="Mittelman R."/>
            <person name="Mlenga V."/>
            <person name="Montmayeur A."/>
            <person name="Mulrain L."/>
            <person name="Navidi A."/>
            <person name="Naylor J."/>
            <person name="Negash T."/>
            <person name="Nguyen T."/>
            <person name="Nguyen N."/>
            <person name="Nicol R."/>
            <person name="Norbu C."/>
            <person name="Norbu N."/>
            <person name="Novod N."/>
            <person name="O'Neill B."/>
            <person name="Osman S."/>
            <person name="Markiewicz E."/>
            <person name="Oyono O.L."/>
            <person name="Patti C."/>
            <person name="Phunkhang P."/>
            <person name="Pierre F."/>
            <person name="Priest M."/>
            <person name="Raghuraman S."/>
            <person name="Rege F."/>
            <person name="Reyes R."/>
            <person name="Rise C."/>
            <person name="Rogov P."/>
            <person name="Ross K."/>
            <person name="Ryan E."/>
            <person name="Settipalli S."/>
            <person name="Shea T."/>
            <person name="Sherpa N."/>
            <person name="Shi L."/>
            <person name="Shih D."/>
            <person name="Sparrow T."/>
            <person name="Spaulding J."/>
            <person name="Stalker J."/>
            <person name="Stange-Thomann N."/>
            <person name="Stavropoulos S."/>
            <person name="Stone C."/>
            <person name="Strader C."/>
            <person name="Tesfaye S."/>
            <person name="Thomson T."/>
            <person name="Thoulutsang Y."/>
            <person name="Thoulutsang D."/>
            <person name="Topham K."/>
            <person name="Topping I."/>
            <person name="Tsamla T."/>
            <person name="Vassiliev H."/>
            <person name="Vo A."/>
            <person name="Wangchuk T."/>
            <person name="Wangdi T."/>
            <person name="Weiand M."/>
            <person name="Wilkinson J."/>
            <person name="Wilson A."/>
            <person name="Yadav S."/>
            <person name="Young G."/>
            <person name="Yu Q."/>
            <person name="Zembek L."/>
            <person name="Zhong D."/>
            <person name="Zimmer A."/>
            <person name="Zwirko Z."/>
            <person name="Jaffe D.B."/>
            <person name="Alvarez P."/>
            <person name="Brockman W."/>
            <person name="Butler J."/>
            <person name="Chin C."/>
            <person name="Gnerre S."/>
            <person name="MacCallum I."/>
            <person name="Graves J.A."/>
            <person name="Ponting C.P."/>
            <person name="Breen M."/>
            <person name="Samollow P.B."/>
            <person name="Lander E.S."/>
            <person name="Lindblad-Toh K."/>
        </authorList>
    </citation>
    <scope>NUCLEOTIDE SEQUENCE [LARGE SCALE GENOMIC DNA]</scope>
</reference>
<dbReference type="FunCoup" id="A0A5F8H098">
    <property type="interactions" value="30"/>
</dbReference>
<feature type="domain" description="AIG1-type G" evidence="5">
    <location>
        <begin position="28"/>
        <end position="231"/>
    </location>
</feature>
<feature type="compositionally biased region" description="Basic and acidic residues" evidence="4">
    <location>
        <begin position="344"/>
        <end position="357"/>
    </location>
</feature>
<sequence length="357" mass="40600">MEEEKQNGTPCGNTEVPAKQASQDPKMPTELRLILAGKTGSGKSATANSILGKKVFESKLSSRPVTERCQLERREWQGRSLVVIDTPDIFSSNAQTKNTFLEISRCMALSSPGPHALLLVIQLGRYTNEDKKVLRRIQDIFGVGILSHTILIFTRKEDLGEGTLKEYLKGTENKSLSWLDTVCEGFHCGFNNKAEGEDQKNQVQELIDMVDGMLWKNGYQYYSNEVYNYVQQNIQQLKEELREQSIHLGQVSKGAFCEEDMPSEKESDPKCSVLESLRTIQRKYKQKQELILKTESQTPWVEDNTPWGSFFCCYPVMSYLRSFTFLPLSIMDQTQSTGPRHSGKNPELESERPQCQT</sequence>
<evidence type="ECO:0000313" key="6">
    <source>
        <dbReference type="Ensembl" id="ENSMODP00000053285.1"/>
    </source>
</evidence>
<proteinExistence type="inferred from homology"/>
<evidence type="ECO:0000256" key="4">
    <source>
        <dbReference type="SAM" id="MobiDB-lite"/>
    </source>
</evidence>
<keyword evidence="3" id="KW-0342">GTP-binding</keyword>
<keyword evidence="7" id="KW-1185">Reference proteome</keyword>
<dbReference type="GO" id="GO:0005525">
    <property type="term" value="F:GTP binding"/>
    <property type="evidence" value="ECO:0007669"/>
    <property type="project" value="UniProtKB-KW"/>
</dbReference>
<dbReference type="InParanoid" id="A0A5F8H098"/>
<comment type="similarity">
    <text evidence="1">Belongs to the TRAFAC class TrmE-Era-EngA-EngB-Septin-like GTPase superfamily. AIG1/Toc34/Toc159-like paraseptin GTPase family. IAN subfamily.</text>
</comment>
<dbReference type="KEGG" id="mdo:100617379"/>
<organism evidence="6 7">
    <name type="scientific">Monodelphis domestica</name>
    <name type="common">Gray short-tailed opossum</name>
    <dbReference type="NCBI Taxonomy" id="13616"/>
    <lineage>
        <taxon>Eukaryota</taxon>
        <taxon>Metazoa</taxon>
        <taxon>Chordata</taxon>
        <taxon>Craniata</taxon>
        <taxon>Vertebrata</taxon>
        <taxon>Euteleostomi</taxon>
        <taxon>Mammalia</taxon>
        <taxon>Metatheria</taxon>
        <taxon>Didelphimorphia</taxon>
        <taxon>Didelphidae</taxon>
        <taxon>Monodelphis</taxon>
    </lineage>
</organism>
<reference evidence="6" key="2">
    <citation type="submission" date="2025-08" db="UniProtKB">
        <authorList>
            <consortium name="Ensembl"/>
        </authorList>
    </citation>
    <scope>IDENTIFICATION</scope>
</reference>
<dbReference type="Pfam" id="PF04548">
    <property type="entry name" value="AIG1"/>
    <property type="match status" value="1"/>
</dbReference>
<dbReference type="OrthoDB" id="8954335at2759"/>
<reference evidence="6" key="3">
    <citation type="submission" date="2025-09" db="UniProtKB">
        <authorList>
            <consortium name="Ensembl"/>
        </authorList>
    </citation>
    <scope>IDENTIFICATION</scope>
</reference>
<evidence type="ECO:0000256" key="1">
    <source>
        <dbReference type="ARBA" id="ARBA00008535"/>
    </source>
</evidence>
<dbReference type="CTD" id="474344"/>
<evidence type="ECO:0000256" key="3">
    <source>
        <dbReference type="ARBA" id="ARBA00023134"/>
    </source>
</evidence>
<evidence type="ECO:0000313" key="7">
    <source>
        <dbReference type="Proteomes" id="UP000002280"/>
    </source>
</evidence>
<feature type="region of interest" description="Disordered" evidence="4">
    <location>
        <begin position="334"/>
        <end position="357"/>
    </location>
</feature>
<dbReference type="OMA" id="REWHGRT"/>
<evidence type="ECO:0000256" key="2">
    <source>
        <dbReference type="ARBA" id="ARBA00022741"/>
    </source>
</evidence>
<dbReference type="Ensembl" id="ENSMODT00000076449.1">
    <property type="protein sequence ID" value="ENSMODP00000053285.1"/>
    <property type="gene ID" value="ENSMODG00000043634.1"/>
</dbReference>
<dbReference type="Gene3D" id="3.40.50.300">
    <property type="entry name" value="P-loop containing nucleotide triphosphate hydrolases"/>
    <property type="match status" value="1"/>
</dbReference>
<dbReference type="PANTHER" id="PTHR10903:SF144">
    <property type="entry name" value="GTPASE IMAP FAMILY MEMBER 6"/>
    <property type="match status" value="1"/>
</dbReference>
<dbReference type="CDD" id="cd01852">
    <property type="entry name" value="AIG1"/>
    <property type="match status" value="1"/>
</dbReference>
<dbReference type="GeneTree" id="ENSGT00940000162548"/>
<dbReference type="GO" id="GO:0003924">
    <property type="term" value="F:GTPase activity"/>
    <property type="evidence" value="ECO:0000318"/>
    <property type="project" value="GO_Central"/>
</dbReference>
<dbReference type="SUPFAM" id="SSF52540">
    <property type="entry name" value="P-loop containing nucleoside triphosphate hydrolases"/>
    <property type="match status" value="1"/>
</dbReference>
<dbReference type="RefSeq" id="XP_007504651.1">
    <property type="nucleotide sequence ID" value="XM_007504589.3"/>
</dbReference>
<dbReference type="InterPro" id="IPR006703">
    <property type="entry name" value="G_AIG1"/>
</dbReference>
<evidence type="ECO:0000259" key="5">
    <source>
        <dbReference type="PROSITE" id="PS51720"/>
    </source>
</evidence>
<dbReference type="Bgee" id="ENSMODG00000043634">
    <property type="expression patterns" value="Expressed in blood and 17 other cell types or tissues"/>
</dbReference>
<dbReference type="AlphaFoldDB" id="A0A5F8H098"/>
<name>A0A5F8H098_MONDO</name>
<dbReference type="Proteomes" id="UP000002280">
    <property type="component" value="Chromosome 8"/>
</dbReference>
<dbReference type="PANTHER" id="PTHR10903">
    <property type="entry name" value="GTPASE, IMAP FAMILY MEMBER-RELATED"/>
    <property type="match status" value="1"/>
</dbReference>
<dbReference type="STRING" id="13616.ENSMODP00000053285"/>
<dbReference type="PROSITE" id="PS51720">
    <property type="entry name" value="G_AIG1"/>
    <property type="match status" value="1"/>
</dbReference>
<dbReference type="InterPro" id="IPR027417">
    <property type="entry name" value="P-loop_NTPase"/>
</dbReference>
<feature type="region of interest" description="Disordered" evidence="4">
    <location>
        <begin position="1"/>
        <end position="29"/>
    </location>
</feature>
<dbReference type="FunFam" id="3.40.50.300:FF:000366">
    <property type="entry name" value="GTPase, IMAP family member 2"/>
    <property type="match status" value="1"/>
</dbReference>
<dbReference type="GeneID" id="100617379"/>
<dbReference type="InterPro" id="IPR045058">
    <property type="entry name" value="GIMA/IAN/Toc"/>
</dbReference>
<gene>
    <name evidence="6" type="primary">GIMAP6</name>
</gene>
<accession>A0A5F8H098</accession>
<protein>
    <submittedName>
        <fullName evidence="6">GTPase, IMAP family member 6</fullName>
    </submittedName>
</protein>